<dbReference type="Proteomes" id="UP000301475">
    <property type="component" value="Chromosome"/>
</dbReference>
<reference evidence="1 2" key="1">
    <citation type="submission" date="2019-04" db="EMBL/GenBank/DDBJ databases">
        <authorList>
            <person name="Embree M."/>
            <person name="Gaffney J.R."/>
        </authorList>
    </citation>
    <scope>NUCLEOTIDE SEQUENCE [LARGE SCALE GENOMIC DNA]</scope>
    <source>
        <strain evidence="1 2">JE7A12</strain>
    </source>
</reference>
<keyword evidence="2" id="KW-1185">Reference proteome</keyword>
<dbReference type="OrthoDB" id="9860429at2"/>
<evidence type="ECO:0000313" key="2">
    <source>
        <dbReference type="Proteomes" id="UP000301475"/>
    </source>
</evidence>
<sequence>MIIISKDKTKCAEYNRIIVQKNFGGGKEKKYAVIGSVNHHDDILDCFPDKESAVRELEKIFAAYQNGEKTYTL</sequence>
<dbReference type="EMBL" id="CP039381">
    <property type="protein sequence ID" value="QCT07259.1"/>
    <property type="molecule type" value="Genomic_DNA"/>
</dbReference>
<proteinExistence type="predicted"/>
<evidence type="ECO:0000313" key="1">
    <source>
        <dbReference type="EMBL" id="QCT07259.1"/>
    </source>
</evidence>
<gene>
    <name evidence="1" type="ORF">E5Z56_07760</name>
</gene>
<accession>A0A4P8XYH0</accession>
<organism evidence="1 2">
    <name type="scientific">Ruminococcus bovis</name>
    <dbReference type="NCBI Taxonomy" id="2564099"/>
    <lineage>
        <taxon>Bacteria</taxon>
        <taxon>Bacillati</taxon>
        <taxon>Bacillota</taxon>
        <taxon>Clostridia</taxon>
        <taxon>Eubacteriales</taxon>
        <taxon>Oscillospiraceae</taxon>
        <taxon>Ruminococcus</taxon>
    </lineage>
</organism>
<dbReference type="KEGG" id="ruj:E5Z56_07760"/>
<dbReference type="AlphaFoldDB" id="A0A4P8XYH0"/>
<protein>
    <submittedName>
        <fullName evidence="1">Uncharacterized protein</fullName>
    </submittedName>
</protein>
<name>A0A4P8XYH0_9FIRM</name>
<dbReference type="RefSeq" id="WP_138157299.1">
    <property type="nucleotide sequence ID" value="NZ_CP039381.1"/>
</dbReference>